<reference evidence="3 4" key="1">
    <citation type="journal article" date="2011" name="Proc. Natl. Acad. Sci. U.S.A.">
        <title>Evolutionary erosion of yeast sex chromosomes by mating-type switching accidents.</title>
        <authorList>
            <person name="Gordon J.L."/>
            <person name="Armisen D."/>
            <person name="Proux-Wera E."/>
            <person name="Oheigeartaigh S.S."/>
            <person name="Byrne K.P."/>
            <person name="Wolfe K.H."/>
        </authorList>
    </citation>
    <scope>NUCLEOTIDE SEQUENCE [LARGE SCALE GENOMIC DNA]</scope>
    <source>
        <strain evidence="4">ATCC 10597 / BCRC 20456 / CBS 421 / NBRC 0211 / NRRL Y-12639</strain>
    </source>
</reference>
<dbReference type="GeneID" id="11494210"/>
<dbReference type="GO" id="GO:0007015">
    <property type="term" value="P:actin filament organization"/>
    <property type="evidence" value="ECO:0007669"/>
    <property type="project" value="EnsemblFungi"/>
</dbReference>
<dbReference type="SMART" id="SM00033">
    <property type="entry name" value="CH"/>
    <property type="match status" value="1"/>
</dbReference>
<dbReference type="GO" id="GO:0030479">
    <property type="term" value="C:actin cortical patch"/>
    <property type="evidence" value="ECO:0007669"/>
    <property type="project" value="EnsemblFungi"/>
</dbReference>
<accession>G0W5E5</accession>
<dbReference type="GO" id="GO:0051015">
    <property type="term" value="F:actin filament binding"/>
    <property type="evidence" value="ECO:0007669"/>
    <property type="project" value="EnsemblFungi"/>
</dbReference>
<dbReference type="InterPro" id="IPR036872">
    <property type="entry name" value="CH_dom_sf"/>
</dbReference>
<dbReference type="OMA" id="WIKTITG"/>
<dbReference type="Pfam" id="PF00307">
    <property type="entry name" value="CH"/>
    <property type="match status" value="1"/>
</dbReference>
<dbReference type="GO" id="GO:0030674">
    <property type="term" value="F:protein-macromolecule adaptor activity"/>
    <property type="evidence" value="ECO:0007669"/>
    <property type="project" value="EnsemblFungi"/>
</dbReference>
<dbReference type="PROSITE" id="PS50021">
    <property type="entry name" value="CH"/>
    <property type="match status" value="1"/>
</dbReference>
<dbReference type="InterPro" id="IPR001715">
    <property type="entry name" value="CH_dom"/>
</dbReference>
<dbReference type="PANTHER" id="PTHR47385">
    <property type="entry name" value="CALPONIN"/>
    <property type="match status" value="1"/>
</dbReference>
<dbReference type="AlphaFoldDB" id="G0W5E5"/>
<feature type="domain" description="Calponin-homology (CH)" evidence="2">
    <location>
        <begin position="26"/>
        <end position="145"/>
    </location>
</feature>
<dbReference type="InterPro" id="IPR050606">
    <property type="entry name" value="Calponin-like"/>
</dbReference>
<evidence type="ECO:0000313" key="3">
    <source>
        <dbReference type="EMBL" id="CCD23033.1"/>
    </source>
</evidence>
<dbReference type="EMBL" id="HE580267">
    <property type="protein sequence ID" value="CCD23033.1"/>
    <property type="molecule type" value="Genomic_DNA"/>
</dbReference>
<dbReference type="OrthoDB" id="21595at2759"/>
<feature type="region of interest" description="Disordered" evidence="1">
    <location>
        <begin position="155"/>
        <end position="183"/>
    </location>
</feature>
<proteinExistence type="predicted"/>
<dbReference type="KEGG" id="ndi:NDAI_0A08810"/>
<protein>
    <recommendedName>
        <fullName evidence="2">Calponin-homology (CH) domain-containing protein</fullName>
    </recommendedName>
</protein>
<dbReference type="RefSeq" id="XP_003668276.1">
    <property type="nucleotide sequence ID" value="XM_003668228.1"/>
</dbReference>
<dbReference type="eggNOG" id="KOG2046">
    <property type="taxonomic scope" value="Eukaryota"/>
</dbReference>
<organism evidence="3 4">
    <name type="scientific">Naumovozyma dairenensis (strain ATCC 10597 / BCRC 20456 / CBS 421 / NBRC 0211 / NRRL Y-12639)</name>
    <name type="common">Saccharomyces dairenensis</name>
    <dbReference type="NCBI Taxonomy" id="1071378"/>
    <lineage>
        <taxon>Eukaryota</taxon>
        <taxon>Fungi</taxon>
        <taxon>Dikarya</taxon>
        <taxon>Ascomycota</taxon>
        <taxon>Saccharomycotina</taxon>
        <taxon>Saccharomycetes</taxon>
        <taxon>Saccharomycetales</taxon>
        <taxon>Saccharomycetaceae</taxon>
        <taxon>Naumovozyma</taxon>
    </lineage>
</organism>
<keyword evidence="4" id="KW-1185">Reference proteome</keyword>
<dbReference type="SUPFAM" id="SSF47576">
    <property type="entry name" value="Calponin-homology domain, CH-domain"/>
    <property type="match status" value="1"/>
</dbReference>
<feature type="compositionally biased region" description="Basic residues" evidence="1">
    <location>
        <begin position="163"/>
        <end position="174"/>
    </location>
</feature>
<gene>
    <name evidence="3" type="primary">NDAI0A08810</name>
    <name evidence="3" type="ordered locus">NDAI_0A08810</name>
</gene>
<evidence type="ECO:0000259" key="2">
    <source>
        <dbReference type="PROSITE" id="PS50021"/>
    </source>
</evidence>
<dbReference type="Proteomes" id="UP000000689">
    <property type="component" value="Chromosome 1"/>
</dbReference>
<dbReference type="STRING" id="1071378.G0W5E5"/>
<dbReference type="Gene3D" id="1.10.418.10">
    <property type="entry name" value="Calponin-like domain"/>
    <property type="match status" value="1"/>
</dbReference>
<name>G0W5E5_NAUDC</name>
<dbReference type="HOGENOM" id="CLU_055232_2_1_1"/>
<sequence length="210" mass="24261">MSYDKKADVTSLDSDLTELRRSKFSKESIKEIENWIYEIILKEPLPSSNNEDGESDLLDKLKDGTVLCRVANVLYKADSNDHDDCHIKWRISKMPFVQMEQISQFLSFARQYGVPEDELFQTVDLFEKKDPASVYQTLKSITRYANRKQPDKFPVLGPQLTVKKPRPPIKKKPDHLKEGQTGWSTHEYGYMNGASQKTEGVVFGQRRNIL</sequence>
<evidence type="ECO:0000313" key="4">
    <source>
        <dbReference type="Proteomes" id="UP000000689"/>
    </source>
</evidence>
<dbReference type="PANTHER" id="PTHR47385:SF14">
    <property type="entry name" value="TRANSGELIN"/>
    <property type="match status" value="1"/>
</dbReference>
<evidence type="ECO:0000256" key="1">
    <source>
        <dbReference type="SAM" id="MobiDB-lite"/>
    </source>
</evidence>